<name>A0A1H9BLY8_9GAMM</name>
<sequence length="42" mass="4694">MKLSVYGLPRLPRFVFTTCHCAIVVDLLLNIIQASWPADHPG</sequence>
<dbReference type="AlphaFoldDB" id="A0A1H9BLY8"/>
<evidence type="ECO:0000313" key="2">
    <source>
        <dbReference type="Proteomes" id="UP000199267"/>
    </source>
</evidence>
<gene>
    <name evidence="1" type="ORF">SAMN04244573_00656</name>
</gene>
<protein>
    <submittedName>
        <fullName evidence="1">Uncharacterized protein</fullName>
    </submittedName>
</protein>
<dbReference type="Proteomes" id="UP000199267">
    <property type="component" value="Unassembled WGS sequence"/>
</dbReference>
<proteinExistence type="predicted"/>
<evidence type="ECO:0000313" key="1">
    <source>
        <dbReference type="EMBL" id="SEP89982.1"/>
    </source>
</evidence>
<reference evidence="1 2" key="1">
    <citation type="submission" date="2016-10" db="EMBL/GenBank/DDBJ databases">
        <authorList>
            <person name="de Groot N.N."/>
        </authorList>
    </citation>
    <scope>NUCLEOTIDE SEQUENCE [LARGE SCALE GENOMIC DNA]</scope>
    <source>
        <strain evidence="1 2">DSM 378</strain>
    </source>
</reference>
<accession>A0A1H9BLY8</accession>
<dbReference type="EMBL" id="FOFJ01000004">
    <property type="protein sequence ID" value="SEP89982.1"/>
    <property type="molecule type" value="Genomic_DNA"/>
</dbReference>
<organism evidence="1 2">
    <name type="scientific">Azotobacter beijerinckii</name>
    <dbReference type="NCBI Taxonomy" id="170623"/>
    <lineage>
        <taxon>Bacteria</taxon>
        <taxon>Pseudomonadati</taxon>
        <taxon>Pseudomonadota</taxon>
        <taxon>Gammaproteobacteria</taxon>
        <taxon>Pseudomonadales</taxon>
        <taxon>Pseudomonadaceae</taxon>
        <taxon>Azotobacter</taxon>
    </lineage>
</organism>